<dbReference type="RefSeq" id="WP_186996772.1">
    <property type="nucleotide sequence ID" value="NZ_JACOQK010000001.1"/>
</dbReference>
<dbReference type="PANTHER" id="PTHR36303">
    <property type="entry name" value="2',3'-CYCLIC-NUCLEOTIDE 2'-PHOSPHODIESTERASE"/>
    <property type="match status" value="1"/>
</dbReference>
<dbReference type="NCBIfam" id="TIGR00282">
    <property type="entry name" value="TIGR00282 family metallophosphoesterase"/>
    <property type="match status" value="1"/>
</dbReference>
<dbReference type="PIRSF" id="PIRSF004789">
    <property type="entry name" value="DR1281"/>
    <property type="match status" value="1"/>
</dbReference>
<dbReference type="SUPFAM" id="SSF56300">
    <property type="entry name" value="Metallo-dependent phosphatases"/>
    <property type="match status" value="1"/>
</dbReference>
<accession>A0ABR7ISI8</accession>
<evidence type="ECO:0000313" key="1">
    <source>
        <dbReference type="EMBL" id="MBC5788101.1"/>
    </source>
</evidence>
<dbReference type="Proteomes" id="UP000649151">
    <property type="component" value="Unassembled WGS sequence"/>
</dbReference>
<dbReference type="InterPro" id="IPR005235">
    <property type="entry name" value="YmdB-like"/>
</dbReference>
<gene>
    <name evidence="1" type="ORF">H8Z77_08735</name>
</gene>
<comment type="caution">
    <text evidence="1">The sequence shown here is derived from an EMBL/GenBank/DDBJ whole genome shotgun (WGS) entry which is preliminary data.</text>
</comment>
<protein>
    <submittedName>
        <fullName evidence="1">TIGR00282 family metallophosphoesterase</fullName>
    </submittedName>
</protein>
<dbReference type="CDD" id="cd07382">
    <property type="entry name" value="MPP_DR1281"/>
    <property type="match status" value="1"/>
</dbReference>
<dbReference type="Pfam" id="PF13277">
    <property type="entry name" value="YmdB"/>
    <property type="match status" value="1"/>
</dbReference>
<proteinExistence type="predicted"/>
<dbReference type="PANTHER" id="PTHR36303:SF1">
    <property type="entry name" value="2',3'-CYCLIC-NUCLEOTIDE 2'-PHOSPHODIESTERASE"/>
    <property type="match status" value="1"/>
</dbReference>
<sequence>MNLLFIGDVVSQPGCNIIRQKLSNLKKEYQVDLVIANGENSAVGNGILPKSADFLFDSGVDIITLGNHTFKRREIYDYLEEHEHIIRPANYPSSVPGKGYCVYDMGRISVAVINLIGQVYLDANNCPFQAVDEILKQLDTNIIIVDFHGEATGEKGAMGYYLDGRVSAVLGTHTHVQTADEQILPQGTGFISDVGMTGPIQSILGVAPDCIVRKMTTHLPTRFEVRDTPCMINAVFLQIEEKSGHCALIQRLKIV</sequence>
<dbReference type="EMBL" id="JACOQK010000001">
    <property type="protein sequence ID" value="MBC5788101.1"/>
    <property type="molecule type" value="Genomic_DNA"/>
</dbReference>
<dbReference type="Gene3D" id="3.60.21.10">
    <property type="match status" value="1"/>
</dbReference>
<dbReference type="InterPro" id="IPR029052">
    <property type="entry name" value="Metallo-depent_PP-like"/>
</dbReference>
<evidence type="ECO:0000313" key="2">
    <source>
        <dbReference type="Proteomes" id="UP000649151"/>
    </source>
</evidence>
<name>A0ABR7ISI8_9CLOT</name>
<organism evidence="1 2">
    <name type="scientific">Clostridium facile</name>
    <dbReference type="NCBI Taxonomy" id="2763035"/>
    <lineage>
        <taxon>Bacteria</taxon>
        <taxon>Bacillati</taxon>
        <taxon>Bacillota</taxon>
        <taxon>Clostridia</taxon>
        <taxon>Eubacteriales</taxon>
        <taxon>Clostridiaceae</taxon>
        <taxon>Clostridium</taxon>
    </lineage>
</organism>
<reference evidence="1 2" key="1">
    <citation type="submission" date="2020-08" db="EMBL/GenBank/DDBJ databases">
        <title>Genome public.</title>
        <authorList>
            <person name="Liu C."/>
            <person name="Sun Q."/>
        </authorList>
    </citation>
    <scope>NUCLEOTIDE SEQUENCE [LARGE SCALE GENOMIC DNA]</scope>
    <source>
        <strain evidence="1 2">NSJ-27</strain>
    </source>
</reference>
<keyword evidence="2" id="KW-1185">Reference proteome</keyword>